<evidence type="ECO:0000313" key="2">
    <source>
        <dbReference type="EMBL" id="GAF88411.1"/>
    </source>
</evidence>
<feature type="non-terminal residue" evidence="2">
    <location>
        <position position="109"/>
    </location>
</feature>
<feature type="transmembrane region" description="Helical" evidence="1">
    <location>
        <begin position="40"/>
        <end position="57"/>
    </location>
</feature>
<keyword evidence="1" id="KW-1133">Transmembrane helix</keyword>
<gene>
    <name evidence="2" type="ORF">S01H1_20604</name>
</gene>
<accession>X0TMD1</accession>
<comment type="caution">
    <text evidence="2">The sequence shown here is derived from an EMBL/GenBank/DDBJ whole genome shotgun (WGS) entry which is preliminary data.</text>
</comment>
<name>X0TMD1_9ZZZZ</name>
<reference evidence="2" key="1">
    <citation type="journal article" date="2014" name="Front. Microbiol.">
        <title>High frequency of phylogenetically diverse reductive dehalogenase-homologous genes in deep subseafloor sedimentary metagenomes.</title>
        <authorList>
            <person name="Kawai M."/>
            <person name="Futagami T."/>
            <person name="Toyoda A."/>
            <person name="Takaki Y."/>
            <person name="Nishi S."/>
            <person name="Hori S."/>
            <person name="Arai W."/>
            <person name="Tsubouchi T."/>
            <person name="Morono Y."/>
            <person name="Uchiyama I."/>
            <person name="Ito T."/>
            <person name="Fujiyama A."/>
            <person name="Inagaki F."/>
            <person name="Takami H."/>
        </authorList>
    </citation>
    <scope>NUCLEOTIDE SEQUENCE</scope>
    <source>
        <strain evidence="2">Expedition CK06-06</strain>
    </source>
</reference>
<organism evidence="2">
    <name type="scientific">marine sediment metagenome</name>
    <dbReference type="NCBI Taxonomy" id="412755"/>
    <lineage>
        <taxon>unclassified sequences</taxon>
        <taxon>metagenomes</taxon>
        <taxon>ecological metagenomes</taxon>
    </lineage>
</organism>
<sequence length="109" mass="12622">MPLPPPEFVKGIQDTTDQFMKDPQKVLLQAKKAIAKMATQYLWVGIILLMLFLTWYYRRQINKRANDNYAMESVYNNKSTVIGNINSADAKYKLDDINGTGHLRDYYIA</sequence>
<dbReference type="AlphaFoldDB" id="X0TMD1"/>
<proteinExistence type="predicted"/>
<dbReference type="EMBL" id="BARS01011300">
    <property type="protein sequence ID" value="GAF88411.1"/>
    <property type="molecule type" value="Genomic_DNA"/>
</dbReference>
<keyword evidence="1" id="KW-0812">Transmembrane</keyword>
<keyword evidence="1" id="KW-0472">Membrane</keyword>
<evidence type="ECO:0000256" key="1">
    <source>
        <dbReference type="SAM" id="Phobius"/>
    </source>
</evidence>
<protein>
    <submittedName>
        <fullName evidence="2">Uncharacterized protein</fullName>
    </submittedName>
</protein>